<dbReference type="AlphaFoldDB" id="A0A0F9PFI8"/>
<sequence>MSEETTWGEFKKEVEKQNVTNDMTISYIDWSPPYDVNVVIGKAGGKPFVRITA</sequence>
<protein>
    <submittedName>
        <fullName evidence="1">Uncharacterized protein</fullName>
    </submittedName>
</protein>
<evidence type="ECO:0000313" key="1">
    <source>
        <dbReference type="EMBL" id="KKN28904.1"/>
    </source>
</evidence>
<name>A0A0F9PFI8_9ZZZZ</name>
<comment type="caution">
    <text evidence="1">The sequence shown here is derived from an EMBL/GenBank/DDBJ whole genome shotgun (WGS) entry which is preliminary data.</text>
</comment>
<organism evidence="1">
    <name type="scientific">marine sediment metagenome</name>
    <dbReference type="NCBI Taxonomy" id="412755"/>
    <lineage>
        <taxon>unclassified sequences</taxon>
        <taxon>metagenomes</taxon>
        <taxon>ecological metagenomes</taxon>
    </lineage>
</organism>
<reference evidence="1" key="1">
    <citation type="journal article" date="2015" name="Nature">
        <title>Complex archaea that bridge the gap between prokaryotes and eukaryotes.</title>
        <authorList>
            <person name="Spang A."/>
            <person name="Saw J.H."/>
            <person name="Jorgensen S.L."/>
            <person name="Zaremba-Niedzwiedzka K."/>
            <person name="Martijn J."/>
            <person name="Lind A.E."/>
            <person name="van Eijk R."/>
            <person name="Schleper C."/>
            <person name="Guy L."/>
            <person name="Ettema T.J."/>
        </authorList>
    </citation>
    <scope>NUCLEOTIDE SEQUENCE</scope>
</reference>
<accession>A0A0F9PFI8</accession>
<proteinExistence type="predicted"/>
<gene>
    <name evidence="1" type="ORF">LCGC14_0849570</name>
</gene>
<dbReference type="EMBL" id="LAZR01002526">
    <property type="protein sequence ID" value="KKN28904.1"/>
    <property type="molecule type" value="Genomic_DNA"/>
</dbReference>